<comment type="caution">
    <text evidence="1">The sequence shown here is derived from an EMBL/GenBank/DDBJ whole genome shotgun (WGS) entry which is preliminary data.</text>
</comment>
<dbReference type="EMBL" id="BART01031318">
    <property type="protein sequence ID" value="GAH13063.1"/>
    <property type="molecule type" value="Genomic_DNA"/>
</dbReference>
<name>X1EWS6_9ZZZZ</name>
<proteinExistence type="predicted"/>
<reference evidence="1" key="1">
    <citation type="journal article" date="2014" name="Front. Microbiol.">
        <title>High frequency of phylogenetically diverse reductive dehalogenase-homologous genes in deep subseafloor sedimentary metagenomes.</title>
        <authorList>
            <person name="Kawai M."/>
            <person name="Futagami T."/>
            <person name="Toyoda A."/>
            <person name="Takaki Y."/>
            <person name="Nishi S."/>
            <person name="Hori S."/>
            <person name="Arai W."/>
            <person name="Tsubouchi T."/>
            <person name="Morono Y."/>
            <person name="Uchiyama I."/>
            <person name="Ito T."/>
            <person name="Fujiyama A."/>
            <person name="Inagaki F."/>
            <person name="Takami H."/>
        </authorList>
    </citation>
    <scope>NUCLEOTIDE SEQUENCE</scope>
    <source>
        <strain evidence="1">Expedition CK06-06</strain>
    </source>
</reference>
<dbReference type="AlphaFoldDB" id="X1EWS6"/>
<evidence type="ECO:0000313" key="1">
    <source>
        <dbReference type="EMBL" id="GAH13063.1"/>
    </source>
</evidence>
<feature type="non-terminal residue" evidence="1">
    <location>
        <position position="1"/>
    </location>
</feature>
<protein>
    <submittedName>
        <fullName evidence="1">Uncharacterized protein</fullName>
    </submittedName>
</protein>
<accession>X1EWS6</accession>
<organism evidence="1">
    <name type="scientific">marine sediment metagenome</name>
    <dbReference type="NCBI Taxonomy" id="412755"/>
    <lineage>
        <taxon>unclassified sequences</taxon>
        <taxon>metagenomes</taxon>
        <taxon>ecological metagenomes</taxon>
    </lineage>
</organism>
<gene>
    <name evidence="1" type="ORF">S01H4_54421</name>
</gene>
<sequence length="37" mass="4500">YEYFKLKEKSWKHSKLLRKQKKQQKAFSIEGLATVTE</sequence>